<dbReference type="Proteomes" id="UP000060699">
    <property type="component" value="Chromosome"/>
</dbReference>
<keyword evidence="3" id="KW-1185">Reference proteome</keyword>
<dbReference type="STRING" id="76731.RD2015_3158"/>
<accession>A0A0U3LMF0</accession>
<evidence type="ECO:0000313" key="3">
    <source>
        <dbReference type="Proteomes" id="UP000060699"/>
    </source>
</evidence>
<sequence length="114" mass="12141">MSAVTYHGPPDTNGSSNGSNNGNSPELYVYYRVHMDQAAEAKAAFETACAGQPVRLLQRRDHDPVFQTWMEIYAPPLTDAIGVEARVAAALGPYAQGPRHREVFAALAGPVGGA</sequence>
<dbReference type="KEGG" id="rdp:RD2015_3158"/>
<feature type="compositionally biased region" description="Low complexity" evidence="1">
    <location>
        <begin position="13"/>
        <end position="22"/>
    </location>
</feature>
<dbReference type="AlphaFoldDB" id="A0A0U3LMF0"/>
<dbReference type="OrthoDB" id="9154932at2"/>
<evidence type="ECO:0000256" key="1">
    <source>
        <dbReference type="SAM" id="MobiDB-lite"/>
    </source>
</evidence>
<feature type="region of interest" description="Disordered" evidence="1">
    <location>
        <begin position="1"/>
        <end position="22"/>
    </location>
</feature>
<organism evidence="2 3">
    <name type="scientific">Roseateles depolymerans</name>
    <dbReference type="NCBI Taxonomy" id="76731"/>
    <lineage>
        <taxon>Bacteria</taxon>
        <taxon>Pseudomonadati</taxon>
        <taxon>Pseudomonadota</taxon>
        <taxon>Betaproteobacteria</taxon>
        <taxon>Burkholderiales</taxon>
        <taxon>Sphaerotilaceae</taxon>
        <taxon>Roseateles</taxon>
    </lineage>
</organism>
<dbReference type="RefSeq" id="WP_058935700.1">
    <property type="nucleotide sequence ID" value="NZ_CP013729.1"/>
</dbReference>
<evidence type="ECO:0000313" key="2">
    <source>
        <dbReference type="EMBL" id="ALV07618.1"/>
    </source>
</evidence>
<dbReference type="InterPro" id="IPR032556">
    <property type="entry name" value="DUF4936"/>
</dbReference>
<protein>
    <submittedName>
        <fullName evidence="2">Uncharacterized protein</fullName>
    </submittedName>
</protein>
<dbReference type="Pfam" id="PF16290">
    <property type="entry name" value="DUF4936"/>
    <property type="match status" value="1"/>
</dbReference>
<gene>
    <name evidence="2" type="ORF">RD2015_3158</name>
</gene>
<proteinExistence type="predicted"/>
<name>A0A0U3LMF0_9BURK</name>
<dbReference type="EMBL" id="CP013729">
    <property type="protein sequence ID" value="ALV07618.1"/>
    <property type="molecule type" value="Genomic_DNA"/>
</dbReference>
<reference evidence="2 3" key="1">
    <citation type="submission" date="2015-12" db="EMBL/GenBank/DDBJ databases">
        <title>Complete genome of Roseateles depolymerans KCTC 42856.</title>
        <authorList>
            <person name="Kim K.M."/>
        </authorList>
    </citation>
    <scope>NUCLEOTIDE SEQUENCE [LARGE SCALE GENOMIC DNA]</scope>
    <source>
        <strain evidence="2 3">KCTC 42856</strain>
    </source>
</reference>